<name>A0ACD6AM41_AVESA</name>
<accession>A0ACD6AM41</accession>
<proteinExistence type="predicted"/>
<protein>
    <submittedName>
        <fullName evidence="1">Uncharacterized protein</fullName>
    </submittedName>
</protein>
<sequence>MEAVQKAIADLSAQVTEKFDSMSTDVTAKFTAMTTDVRQLATHVADVQDGIDSVKRSQVELTSTAGPSCNTTNMGGGQGVTAGRGATVLAGARAWGGPAQLAGDQRPALANNGPPLMRRPGDANEVLEEMGERSSTQYAAKLPKHHFPRFAGENPSLWLDLRDTYFTMYETPLHQRVSSAVLYMEGHAALWLQAYKRRTVLGTWEQFCAAVLTEFGEDEYDGQMSKLLQIKQTGSVTEYRKEFETYMYYLISLDPTLNTKFFVSKFVMGLRSDIRAVVRIQAPTSVSRATSLARIQEEELELHQEQHPRNRLRATLVKPPGVPAAPGGGAAVVPAKRTTDDFARERQLRDFRKVNGLCFRCGDKYSRDHQCKQTSQLLTIQLGDFGEILSDDTVHALELLEDPAGTSECCHISVHALAGTESGHYLCLCTMVGNQVCLILVDSGSSHSFVNAEFARRVGCTVKPMSHVAVKVANNQMMYSESAAPGFSWWIQGHTFSHDMRLLELGAYDAILGMDWLELFDPMICHWKHKRIIFNYNRGDITLQGVLPKEQQTIQALELDKLHT</sequence>
<reference evidence="1" key="1">
    <citation type="submission" date="2025-09" db="UniProtKB">
        <authorList>
            <consortium name="EnsemblPlants"/>
        </authorList>
    </citation>
    <scope>IDENTIFICATION</scope>
</reference>
<keyword evidence="2" id="KW-1185">Reference proteome</keyword>
<evidence type="ECO:0000313" key="1">
    <source>
        <dbReference type="EnsemblPlants" id="AVESA.00010b.r2.UnG1401270.1.CDS.1"/>
    </source>
</evidence>
<evidence type="ECO:0000313" key="2">
    <source>
        <dbReference type="Proteomes" id="UP001732700"/>
    </source>
</evidence>
<dbReference type="Proteomes" id="UP001732700">
    <property type="component" value="Unassembled WGS sequence"/>
</dbReference>
<dbReference type="EnsemblPlants" id="AVESA.00010b.r2.UnG1401270.1">
    <property type="protein sequence ID" value="AVESA.00010b.r2.UnG1401270.1.CDS.1"/>
    <property type="gene ID" value="AVESA.00010b.r2.UnG1401270"/>
</dbReference>
<organism evidence="1 2">
    <name type="scientific">Avena sativa</name>
    <name type="common">Oat</name>
    <dbReference type="NCBI Taxonomy" id="4498"/>
    <lineage>
        <taxon>Eukaryota</taxon>
        <taxon>Viridiplantae</taxon>
        <taxon>Streptophyta</taxon>
        <taxon>Embryophyta</taxon>
        <taxon>Tracheophyta</taxon>
        <taxon>Spermatophyta</taxon>
        <taxon>Magnoliopsida</taxon>
        <taxon>Liliopsida</taxon>
        <taxon>Poales</taxon>
        <taxon>Poaceae</taxon>
        <taxon>BOP clade</taxon>
        <taxon>Pooideae</taxon>
        <taxon>Poodae</taxon>
        <taxon>Poeae</taxon>
        <taxon>Poeae Chloroplast Group 1 (Aveneae type)</taxon>
        <taxon>Aveninae</taxon>
        <taxon>Avena</taxon>
    </lineage>
</organism>